<dbReference type="EMBL" id="LAZR01018375">
    <property type="protein sequence ID" value="KKL96649.1"/>
    <property type="molecule type" value="Genomic_DNA"/>
</dbReference>
<dbReference type="InterPro" id="IPR044925">
    <property type="entry name" value="His-Me_finger_sf"/>
</dbReference>
<name>A0A0F9GCT7_9ZZZZ</name>
<proteinExistence type="predicted"/>
<dbReference type="InterPro" id="IPR044930">
    <property type="entry name" value="Homing_endonuclease_His-Me"/>
</dbReference>
<evidence type="ECO:0000256" key="1">
    <source>
        <dbReference type="SAM" id="MobiDB-lite"/>
    </source>
</evidence>
<feature type="domain" description="HNH nuclease" evidence="2">
    <location>
        <begin position="115"/>
        <end position="159"/>
    </location>
</feature>
<feature type="region of interest" description="Disordered" evidence="1">
    <location>
        <begin position="161"/>
        <end position="190"/>
    </location>
</feature>
<accession>A0A0F9GCT7</accession>
<evidence type="ECO:0000259" key="2">
    <source>
        <dbReference type="Pfam" id="PF13392"/>
    </source>
</evidence>
<protein>
    <recommendedName>
        <fullName evidence="2">HNH nuclease domain-containing protein</fullName>
    </recommendedName>
</protein>
<dbReference type="InterPro" id="IPR003615">
    <property type="entry name" value="HNH_nuc"/>
</dbReference>
<dbReference type="GO" id="GO:0004519">
    <property type="term" value="F:endonuclease activity"/>
    <property type="evidence" value="ECO:0007669"/>
    <property type="project" value="InterPro"/>
</dbReference>
<sequence length="190" mass="22110">MVVQFFLVRIRINLSLFFWEKIMPHGKPALRGFWCYECGDIFYKRLSNNHIKNRNCGRFCSQICSSKFTGANKVFSPPIPRFWPKVQKTKSCWLWSGATGRGDYGHFIVKRKLIKAHRFSWELVNGKIPSGLHCLHHCDNPPCVRPDHLFLGTDLDNARDAINKGRPWGRPKGSKDLKPRKEREVRNAET</sequence>
<comment type="caution">
    <text evidence="3">The sequence shown here is derived from an EMBL/GenBank/DDBJ whole genome shotgun (WGS) entry which is preliminary data.</text>
</comment>
<feature type="compositionally biased region" description="Basic and acidic residues" evidence="1">
    <location>
        <begin position="173"/>
        <end position="190"/>
    </location>
</feature>
<reference evidence="3" key="1">
    <citation type="journal article" date="2015" name="Nature">
        <title>Complex archaea that bridge the gap between prokaryotes and eukaryotes.</title>
        <authorList>
            <person name="Spang A."/>
            <person name="Saw J.H."/>
            <person name="Jorgensen S.L."/>
            <person name="Zaremba-Niedzwiedzka K."/>
            <person name="Martijn J."/>
            <person name="Lind A.E."/>
            <person name="van Eijk R."/>
            <person name="Schleper C."/>
            <person name="Guy L."/>
            <person name="Ettema T.J."/>
        </authorList>
    </citation>
    <scope>NUCLEOTIDE SEQUENCE</scope>
</reference>
<dbReference type="AlphaFoldDB" id="A0A0F9GCT7"/>
<dbReference type="Pfam" id="PF13392">
    <property type="entry name" value="HNH_3"/>
    <property type="match status" value="1"/>
</dbReference>
<dbReference type="SUPFAM" id="SSF54060">
    <property type="entry name" value="His-Me finger endonucleases"/>
    <property type="match status" value="1"/>
</dbReference>
<evidence type="ECO:0000313" key="3">
    <source>
        <dbReference type="EMBL" id="KKL96649.1"/>
    </source>
</evidence>
<gene>
    <name evidence="3" type="ORF">LCGC14_1842330</name>
</gene>
<organism evidence="3">
    <name type="scientific">marine sediment metagenome</name>
    <dbReference type="NCBI Taxonomy" id="412755"/>
    <lineage>
        <taxon>unclassified sequences</taxon>
        <taxon>metagenomes</taxon>
        <taxon>ecological metagenomes</taxon>
    </lineage>
</organism>
<dbReference type="Gene3D" id="3.90.75.10">
    <property type="entry name" value="Homing Intron 3 (I-ppo) Encoded Endonuclease, Chain A"/>
    <property type="match status" value="1"/>
</dbReference>